<keyword evidence="1" id="KW-0812">Transmembrane</keyword>
<keyword evidence="3" id="KW-1185">Reference proteome</keyword>
<protein>
    <recommendedName>
        <fullName evidence="4">DUF4199 domain-containing protein</fullName>
    </recommendedName>
</protein>
<organism evidence="2 3">
    <name type="scientific">Nibribacter koreensis</name>
    <dbReference type="NCBI Taxonomy" id="1084519"/>
    <lineage>
        <taxon>Bacteria</taxon>
        <taxon>Pseudomonadati</taxon>
        <taxon>Bacteroidota</taxon>
        <taxon>Cytophagia</taxon>
        <taxon>Cytophagales</taxon>
        <taxon>Hymenobacteraceae</taxon>
        <taxon>Nibribacter</taxon>
    </lineage>
</organism>
<dbReference type="Proteomes" id="UP001501844">
    <property type="component" value="Unassembled WGS sequence"/>
</dbReference>
<feature type="transmembrane region" description="Helical" evidence="1">
    <location>
        <begin position="39"/>
        <end position="57"/>
    </location>
</feature>
<dbReference type="InterPro" id="IPR025250">
    <property type="entry name" value="DUF4199"/>
</dbReference>
<keyword evidence="1" id="KW-1133">Transmembrane helix</keyword>
<name>A0ABP8F858_9BACT</name>
<evidence type="ECO:0008006" key="4">
    <source>
        <dbReference type="Google" id="ProtNLM"/>
    </source>
</evidence>
<evidence type="ECO:0000256" key="1">
    <source>
        <dbReference type="SAM" id="Phobius"/>
    </source>
</evidence>
<gene>
    <name evidence="2" type="ORF">GCM10023183_05080</name>
</gene>
<keyword evidence="1" id="KW-0472">Membrane</keyword>
<comment type="caution">
    <text evidence="2">The sequence shown here is derived from an EMBL/GenBank/DDBJ whole genome shotgun (WGS) entry which is preliminary data.</text>
</comment>
<proteinExistence type="predicted"/>
<feature type="transmembrane region" description="Helical" evidence="1">
    <location>
        <begin position="119"/>
        <end position="142"/>
    </location>
</feature>
<feature type="transmembrane region" description="Helical" evidence="1">
    <location>
        <begin position="12"/>
        <end position="33"/>
    </location>
</feature>
<sequence length="155" mass="17092">MEQRGTTVQKTGTYYGFLTGLAAIVYIILIKVIGQIENVGLHFLVGVILVIGVVLAIKHHKAVKHGHINYLEGIGVGFLVGLVAALIYTIFHVISNFAFDSAFSYPYMADNTYGEQQGIWIVAFIWLLLGVVIGAFVGYIAMQFFKRPDHKLSDS</sequence>
<feature type="transmembrane region" description="Helical" evidence="1">
    <location>
        <begin position="78"/>
        <end position="99"/>
    </location>
</feature>
<dbReference type="Pfam" id="PF13858">
    <property type="entry name" value="DUF4199"/>
    <property type="match status" value="1"/>
</dbReference>
<evidence type="ECO:0000313" key="3">
    <source>
        <dbReference type="Proteomes" id="UP001501844"/>
    </source>
</evidence>
<accession>A0ABP8F858</accession>
<reference evidence="3" key="1">
    <citation type="journal article" date="2019" name="Int. J. Syst. Evol. Microbiol.">
        <title>The Global Catalogue of Microorganisms (GCM) 10K type strain sequencing project: providing services to taxonomists for standard genome sequencing and annotation.</title>
        <authorList>
            <consortium name="The Broad Institute Genomics Platform"/>
            <consortium name="The Broad Institute Genome Sequencing Center for Infectious Disease"/>
            <person name="Wu L."/>
            <person name="Ma J."/>
        </authorList>
    </citation>
    <scope>NUCLEOTIDE SEQUENCE [LARGE SCALE GENOMIC DNA]</scope>
    <source>
        <strain evidence="3">JCM 17917</strain>
    </source>
</reference>
<dbReference type="EMBL" id="BAABGX010000001">
    <property type="protein sequence ID" value="GAA4297464.1"/>
    <property type="molecule type" value="Genomic_DNA"/>
</dbReference>
<dbReference type="RefSeq" id="WP_345162015.1">
    <property type="nucleotide sequence ID" value="NZ_BAABGX010000001.1"/>
</dbReference>
<evidence type="ECO:0000313" key="2">
    <source>
        <dbReference type="EMBL" id="GAA4297464.1"/>
    </source>
</evidence>